<dbReference type="AlphaFoldDB" id="A0A8J2PC71"/>
<dbReference type="PROSITE" id="PS00018">
    <property type="entry name" value="EF_HAND_1"/>
    <property type="match status" value="1"/>
</dbReference>
<proteinExistence type="predicted"/>
<evidence type="ECO:0000313" key="3">
    <source>
        <dbReference type="Proteomes" id="UP000708208"/>
    </source>
</evidence>
<name>A0A8J2PC71_9HEXA</name>
<reference evidence="2" key="1">
    <citation type="submission" date="2021-06" db="EMBL/GenBank/DDBJ databases">
        <authorList>
            <person name="Hodson N. C."/>
            <person name="Mongue J. A."/>
            <person name="Jaron S. K."/>
        </authorList>
    </citation>
    <scope>NUCLEOTIDE SEQUENCE</scope>
</reference>
<keyword evidence="1" id="KW-0732">Signal</keyword>
<comment type="caution">
    <text evidence="2">The sequence shown here is derived from an EMBL/GenBank/DDBJ whole genome shotgun (WGS) entry which is preliminary data.</text>
</comment>
<evidence type="ECO:0000313" key="2">
    <source>
        <dbReference type="EMBL" id="CAG7731766.1"/>
    </source>
</evidence>
<protein>
    <recommendedName>
        <fullName evidence="4">EF-hand domain-containing protein</fullName>
    </recommendedName>
</protein>
<feature type="signal peptide" evidence="1">
    <location>
        <begin position="1"/>
        <end position="19"/>
    </location>
</feature>
<dbReference type="Proteomes" id="UP000708208">
    <property type="component" value="Unassembled WGS sequence"/>
</dbReference>
<dbReference type="InterPro" id="IPR018247">
    <property type="entry name" value="EF_Hand_1_Ca_BS"/>
</dbReference>
<feature type="chain" id="PRO_5035217179" description="EF-hand domain-containing protein" evidence="1">
    <location>
        <begin position="20"/>
        <end position="635"/>
    </location>
</feature>
<evidence type="ECO:0008006" key="4">
    <source>
        <dbReference type="Google" id="ProtNLM"/>
    </source>
</evidence>
<sequence length="635" mass="71255">MKVVFLTLALLSFIVIAKSRPSGESVESSENVESVLADDTGALQDLIKRHISDDSDSDELTEHGIEKRQYGDGNSLSIKSFTDNHHIPPNDCTFLPLSSSPFIFGKIDQNVLSITRDTLESKKRLILICEATYPVRWLAQKPLGAVTYLSTDETNRFDQNPLTKEPLVFTQGIVILLGDEFSRKLRCESLSNSNQAADAFLNSQKFSAPVWTIPNQLTANFVVDENKEGFTVPCVAEEFHGNFALRFIKRARVDLILDARPSKECEICTLTSSSNPLLSALNDNFQCKKSGKKKSVDGFTGGLEAASDCNGDGIISCREFSWAVISGGCSCSASVSYDVSLLQDILTQLQNCLIQPTIRSYRQGPDNYDPRIGFRLTEKPDFKAAYECRWQNRTKDVKYPLNSKLQKPASLLYVKGKIFCNVDSNQYELNLMIGSCSSVTECGLKFELMPPLFLSAQYPYPESEYETFEINGDHPNWIEADRKQGYVQCHGSYSEVDADEVSFVSAVDYLFTGLDGQKYFTLQGFPIWSVIVLSTDIQQLNSNGLNHFTCKISTFVLLPNIQFVIEYGNDVRRREIVKPENRSTLVKSEFNPMEATLVHQLELKLSGDISKILCFAPWRNSTEWAFAERVLNSKE</sequence>
<dbReference type="EMBL" id="CAJVCH010219325">
    <property type="protein sequence ID" value="CAG7731766.1"/>
    <property type="molecule type" value="Genomic_DNA"/>
</dbReference>
<accession>A0A8J2PC71</accession>
<organism evidence="2 3">
    <name type="scientific">Allacma fusca</name>
    <dbReference type="NCBI Taxonomy" id="39272"/>
    <lineage>
        <taxon>Eukaryota</taxon>
        <taxon>Metazoa</taxon>
        <taxon>Ecdysozoa</taxon>
        <taxon>Arthropoda</taxon>
        <taxon>Hexapoda</taxon>
        <taxon>Collembola</taxon>
        <taxon>Symphypleona</taxon>
        <taxon>Sminthuridae</taxon>
        <taxon>Allacma</taxon>
    </lineage>
</organism>
<evidence type="ECO:0000256" key="1">
    <source>
        <dbReference type="SAM" id="SignalP"/>
    </source>
</evidence>
<keyword evidence="3" id="KW-1185">Reference proteome</keyword>
<gene>
    <name evidence="2" type="ORF">AFUS01_LOCUS20337</name>
</gene>